<dbReference type="SMART" id="SM00881">
    <property type="entry name" value="CoA_binding"/>
    <property type="match status" value="1"/>
</dbReference>
<organism evidence="2 3">
    <name type="scientific">Stieleria bergensis</name>
    <dbReference type="NCBI Taxonomy" id="2528025"/>
    <lineage>
        <taxon>Bacteria</taxon>
        <taxon>Pseudomonadati</taxon>
        <taxon>Planctomycetota</taxon>
        <taxon>Planctomycetia</taxon>
        <taxon>Pirellulales</taxon>
        <taxon>Pirellulaceae</taxon>
        <taxon>Stieleria</taxon>
    </lineage>
</organism>
<dbReference type="Gene3D" id="3.40.50.720">
    <property type="entry name" value="NAD(P)-binding Rossmann-like Domain"/>
    <property type="match status" value="1"/>
</dbReference>
<name>A0A517SYW9_9BACT</name>
<evidence type="ECO:0000259" key="1">
    <source>
        <dbReference type="SMART" id="SM00881"/>
    </source>
</evidence>
<dbReference type="SUPFAM" id="SSF51735">
    <property type="entry name" value="NAD(P)-binding Rossmann-fold domains"/>
    <property type="match status" value="1"/>
</dbReference>
<protein>
    <recommendedName>
        <fullName evidence="1">CoA-binding domain-containing protein</fullName>
    </recommendedName>
</protein>
<evidence type="ECO:0000313" key="2">
    <source>
        <dbReference type="EMBL" id="QDT61345.1"/>
    </source>
</evidence>
<dbReference type="PANTHER" id="PTHR33303">
    <property type="entry name" value="CYTOPLASMIC PROTEIN-RELATED"/>
    <property type="match status" value="1"/>
</dbReference>
<dbReference type="EMBL" id="CP036272">
    <property type="protein sequence ID" value="QDT61345.1"/>
    <property type="molecule type" value="Genomic_DNA"/>
</dbReference>
<dbReference type="Proteomes" id="UP000315003">
    <property type="component" value="Chromosome"/>
</dbReference>
<gene>
    <name evidence="2" type="ORF">SV7mr_38800</name>
</gene>
<proteinExistence type="predicted"/>
<sequence>MNDQDAIARFLDGSPHAVVGASRDRSKIGNRVLMCYRQNQRAAYPINPTATEIEGQQAYADLASLPEPVHGISVITPPVVAESIVDQAIEIGIKHIWFQPGAESVAALEKAHAHGINVIAGGACLLVVLNT</sequence>
<dbReference type="OrthoDB" id="9804695at2"/>
<dbReference type="InterPro" id="IPR003781">
    <property type="entry name" value="CoA-bd"/>
</dbReference>
<keyword evidence="3" id="KW-1185">Reference proteome</keyword>
<feature type="domain" description="CoA-binding" evidence="1">
    <location>
        <begin position="10"/>
        <end position="102"/>
    </location>
</feature>
<dbReference type="Pfam" id="PF13380">
    <property type="entry name" value="CoA_binding_2"/>
    <property type="match status" value="1"/>
</dbReference>
<evidence type="ECO:0000313" key="3">
    <source>
        <dbReference type="Proteomes" id="UP000315003"/>
    </source>
</evidence>
<dbReference type="InterPro" id="IPR036291">
    <property type="entry name" value="NAD(P)-bd_dom_sf"/>
</dbReference>
<dbReference type="PANTHER" id="PTHR33303:SF2">
    <property type="entry name" value="COA-BINDING DOMAIN-CONTAINING PROTEIN"/>
    <property type="match status" value="1"/>
</dbReference>
<dbReference type="AlphaFoldDB" id="A0A517SYW9"/>
<reference evidence="2 3" key="1">
    <citation type="submission" date="2019-02" db="EMBL/GenBank/DDBJ databases">
        <title>Deep-cultivation of Planctomycetes and their phenomic and genomic characterization uncovers novel biology.</title>
        <authorList>
            <person name="Wiegand S."/>
            <person name="Jogler M."/>
            <person name="Boedeker C."/>
            <person name="Pinto D."/>
            <person name="Vollmers J."/>
            <person name="Rivas-Marin E."/>
            <person name="Kohn T."/>
            <person name="Peeters S.H."/>
            <person name="Heuer A."/>
            <person name="Rast P."/>
            <person name="Oberbeckmann S."/>
            <person name="Bunk B."/>
            <person name="Jeske O."/>
            <person name="Meyerdierks A."/>
            <person name="Storesund J.E."/>
            <person name="Kallscheuer N."/>
            <person name="Luecker S."/>
            <person name="Lage O.M."/>
            <person name="Pohl T."/>
            <person name="Merkel B.J."/>
            <person name="Hornburger P."/>
            <person name="Mueller R.-W."/>
            <person name="Bruemmer F."/>
            <person name="Labrenz M."/>
            <person name="Spormann A.M."/>
            <person name="Op den Camp H."/>
            <person name="Overmann J."/>
            <person name="Amann R."/>
            <person name="Jetten M.S.M."/>
            <person name="Mascher T."/>
            <person name="Medema M.H."/>
            <person name="Devos D.P."/>
            <person name="Kaster A.-K."/>
            <person name="Ovreas L."/>
            <person name="Rohde M."/>
            <person name="Galperin M.Y."/>
            <person name="Jogler C."/>
        </authorList>
    </citation>
    <scope>NUCLEOTIDE SEQUENCE [LARGE SCALE GENOMIC DNA]</scope>
    <source>
        <strain evidence="2 3">SV_7m_r</strain>
    </source>
</reference>
<dbReference type="RefSeq" id="WP_145275357.1">
    <property type="nucleotide sequence ID" value="NZ_CP036272.1"/>
</dbReference>
<accession>A0A517SYW9</accession>